<dbReference type="InterPro" id="IPR019657">
    <property type="entry name" value="ComFB"/>
</dbReference>
<gene>
    <name evidence="1" type="ORF">FZ040_08040</name>
</gene>
<accession>A0A5D6W6G9</accession>
<sequence>MELKNYMEDLVLEKLDDVMAQYPFCCTCDQCKRDIATLALNHLQPRYISSHKGDVYTRLNEMSVQYEVEVIQAIAKAIEIVHKNPRHEKAD</sequence>
<dbReference type="Pfam" id="PF10719">
    <property type="entry name" value="ComFB"/>
    <property type="match status" value="1"/>
</dbReference>
<dbReference type="RefSeq" id="WP_149171508.1">
    <property type="nucleotide sequence ID" value="NZ_VTOY01000005.1"/>
</dbReference>
<dbReference type="AlphaFoldDB" id="A0A5D6W6G9"/>
<evidence type="ECO:0000313" key="1">
    <source>
        <dbReference type="EMBL" id="TYZ22589.1"/>
    </source>
</evidence>
<dbReference type="EMBL" id="VTOY01000005">
    <property type="protein sequence ID" value="TYZ22589.1"/>
    <property type="molecule type" value="Genomic_DNA"/>
</dbReference>
<name>A0A5D6W6G9_9FIRM</name>
<comment type="caution">
    <text evidence="1">The sequence shown here is derived from an EMBL/GenBank/DDBJ whole genome shotgun (WGS) entry which is preliminary data.</text>
</comment>
<dbReference type="Proteomes" id="UP000323646">
    <property type="component" value="Unassembled WGS sequence"/>
</dbReference>
<dbReference type="OrthoDB" id="5616024at2"/>
<organism evidence="1 2">
    <name type="scientific">Selenomonas ruminis</name>
    <dbReference type="NCBI Taxonomy" id="2593411"/>
    <lineage>
        <taxon>Bacteria</taxon>
        <taxon>Bacillati</taxon>
        <taxon>Bacillota</taxon>
        <taxon>Negativicutes</taxon>
        <taxon>Selenomonadales</taxon>
        <taxon>Selenomonadaceae</taxon>
        <taxon>Selenomonas</taxon>
    </lineage>
</organism>
<protein>
    <submittedName>
        <fullName evidence="1">Competence protein ComFB</fullName>
    </submittedName>
</protein>
<reference evidence="1 2" key="1">
    <citation type="submission" date="2019-08" db="EMBL/GenBank/DDBJ databases">
        <title>Selenomonas sp. mPRGC5 and Selenomonas sp. mPRGC8 isolated from ruminal fluid of dairy goat (Capra hircus).</title>
        <authorList>
            <person name="Poothong S."/>
            <person name="Nuengjamnong C."/>
            <person name="Tanasupawat S."/>
        </authorList>
    </citation>
    <scope>NUCLEOTIDE SEQUENCE [LARGE SCALE GENOMIC DNA]</scope>
    <source>
        <strain evidence="2">mPRGC5</strain>
    </source>
</reference>
<keyword evidence="2" id="KW-1185">Reference proteome</keyword>
<evidence type="ECO:0000313" key="2">
    <source>
        <dbReference type="Proteomes" id="UP000323646"/>
    </source>
</evidence>
<proteinExistence type="predicted"/>